<accession>A0ACC0ZT18</accession>
<name>A0ACC0ZT18_9ROSI</name>
<gene>
    <name evidence="1" type="ORF">Patl1_34070</name>
</gene>
<evidence type="ECO:0000313" key="2">
    <source>
        <dbReference type="Proteomes" id="UP001164250"/>
    </source>
</evidence>
<comment type="caution">
    <text evidence="1">The sequence shown here is derived from an EMBL/GenBank/DDBJ whole genome shotgun (WGS) entry which is preliminary data.</text>
</comment>
<reference evidence="2" key="1">
    <citation type="journal article" date="2023" name="G3 (Bethesda)">
        <title>Genome assembly and association tests identify interacting loci associated with vigor, precocity, and sex in interspecific pistachio rootstocks.</title>
        <authorList>
            <person name="Palmer W."/>
            <person name="Jacygrad E."/>
            <person name="Sagayaradj S."/>
            <person name="Cavanaugh K."/>
            <person name="Han R."/>
            <person name="Bertier L."/>
            <person name="Beede B."/>
            <person name="Kafkas S."/>
            <person name="Golino D."/>
            <person name="Preece J."/>
            <person name="Michelmore R."/>
        </authorList>
    </citation>
    <scope>NUCLEOTIDE SEQUENCE [LARGE SCALE GENOMIC DNA]</scope>
</reference>
<dbReference type="EMBL" id="CM047910">
    <property type="protein sequence ID" value="KAJ0075219.1"/>
    <property type="molecule type" value="Genomic_DNA"/>
</dbReference>
<sequence>MVTTVPALIAIRTSVIHPDPEKCGMLSHVAATGKSSHEWRSHPHDLEDVKNGMLFLIVKYLKAVVLQTVEFLFNHPPGRLHEEGLCQQDGSSRKLSVHIGFMLDVGKKPQHLLTCLCQGQLVSISRFSKKQRT</sequence>
<organism evidence="1 2">
    <name type="scientific">Pistacia atlantica</name>
    <dbReference type="NCBI Taxonomy" id="434234"/>
    <lineage>
        <taxon>Eukaryota</taxon>
        <taxon>Viridiplantae</taxon>
        <taxon>Streptophyta</taxon>
        <taxon>Embryophyta</taxon>
        <taxon>Tracheophyta</taxon>
        <taxon>Spermatophyta</taxon>
        <taxon>Magnoliopsida</taxon>
        <taxon>eudicotyledons</taxon>
        <taxon>Gunneridae</taxon>
        <taxon>Pentapetalae</taxon>
        <taxon>rosids</taxon>
        <taxon>malvids</taxon>
        <taxon>Sapindales</taxon>
        <taxon>Anacardiaceae</taxon>
        <taxon>Pistacia</taxon>
    </lineage>
</organism>
<keyword evidence="2" id="KW-1185">Reference proteome</keyword>
<proteinExistence type="predicted"/>
<dbReference type="Proteomes" id="UP001164250">
    <property type="component" value="Chromosome 15"/>
</dbReference>
<protein>
    <submittedName>
        <fullName evidence="1">Uncharacterized protein</fullName>
    </submittedName>
</protein>
<evidence type="ECO:0000313" key="1">
    <source>
        <dbReference type="EMBL" id="KAJ0075219.1"/>
    </source>
</evidence>